<dbReference type="Proteomes" id="UP000799423">
    <property type="component" value="Unassembled WGS sequence"/>
</dbReference>
<dbReference type="EMBL" id="MU006302">
    <property type="protein sequence ID" value="KAF2851406.1"/>
    <property type="molecule type" value="Genomic_DNA"/>
</dbReference>
<name>A0A6A7B770_9PLEO</name>
<accession>A0A6A7B770</accession>
<dbReference type="OrthoDB" id="10596674at2759"/>
<evidence type="ECO:0000313" key="3">
    <source>
        <dbReference type="Proteomes" id="UP000799423"/>
    </source>
</evidence>
<feature type="compositionally biased region" description="Polar residues" evidence="1">
    <location>
        <begin position="170"/>
        <end position="186"/>
    </location>
</feature>
<proteinExistence type="predicted"/>
<feature type="region of interest" description="Disordered" evidence="1">
    <location>
        <begin position="160"/>
        <end position="188"/>
    </location>
</feature>
<dbReference type="AlphaFoldDB" id="A0A6A7B770"/>
<feature type="region of interest" description="Disordered" evidence="1">
    <location>
        <begin position="261"/>
        <end position="292"/>
    </location>
</feature>
<feature type="region of interest" description="Disordered" evidence="1">
    <location>
        <begin position="207"/>
        <end position="230"/>
    </location>
</feature>
<evidence type="ECO:0000313" key="2">
    <source>
        <dbReference type="EMBL" id="KAF2851406.1"/>
    </source>
</evidence>
<evidence type="ECO:0000256" key="1">
    <source>
        <dbReference type="SAM" id="MobiDB-lite"/>
    </source>
</evidence>
<reference evidence="2" key="1">
    <citation type="submission" date="2020-01" db="EMBL/GenBank/DDBJ databases">
        <authorList>
            <consortium name="DOE Joint Genome Institute"/>
            <person name="Haridas S."/>
            <person name="Albert R."/>
            <person name="Binder M."/>
            <person name="Bloem J."/>
            <person name="Labutti K."/>
            <person name="Salamov A."/>
            <person name="Andreopoulos B."/>
            <person name="Baker S.E."/>
            <person name="Barry K."/>
            <person name="Bills G."/>
            <person name="Bluhm B.H."/>
            <person name="Cannon C."/>
            <person name="Castanera R."/>
            <person name="Culley D.E."/>
            <person name="Daum C."/>
            <person name="Ezra D."/>
            <person name="Gonzalez J.B."/>
            <person name="Henrissat B."/>
            <person name="Kuo A."/>
            <person name="Liang C."/>
            <person name="Lipzen A."/>
            <person name="Lutzoni F."/>
            <person name="Magnuson J."/>
            <person name="Mondo S."/>
            <person name="Nolan M."/>
            <person name="Ohm R."/>
            <person name="Pangilinan J."/>
            <person name="Park H.-J."/>
            <person name="Ramirez L."/>
            <person name="Alfaro M."/>
            <person name="Sun H."/>
            <person name="Tritt A."/>
            <person name="Yoshinaga Y."/>
            <person name="Zwiers L.-H."/>
            <person name="Turgeon B.G."/>
            <person name="Goodwin S.B."/>
            <person name="Spatafora J.W."/>
            <person name="Crous P.W."/>
            <person name="Grigoriev I.V."/>
        </authorList>
    </citation>
    <scope>NUCLEOTIDE SEQUENCE</scope>
    <source>
        <strain evidence="2">IPT5</strain>
    </source>
</reference>
<gene>
    <name evidence="2" type="ORF">T440DRAFT_517400</name>
</gene>
<feature type="region of interest" description="Disordered" evidence="1">
    <location>
        <begin position="57"/>
        <end position="90"/>
    </location>
</feature>
<organism evidence="2 3">
    <name type="scientific">Plenodomus tracheiphilus IPT5</name>
    <dbReference type="NCBI Taxonomy" id="1408161"/>
    <lineage>
        <taxon>Eukaryota</taxon>
        <taxon>Fungi</taxon>
        <taxon>Dikarya</taxon>
        <taxon>Ascomycota</taxon>
        <taxon>Pezizomycotina</taxon>
        <taxon>Dothideomycetes</taxon>
        <taxon>Pleosporomycetidae</taxon>
        <taxon>Pleosporales</taxon>
        <taxon>Pleosporineae</taxon>
        <taxon>Leptosphaeriaceae</taxon>
        <taxon>Plenodomus</taxon>
    </lineage>
</organism>
<sequence length="292" mass="30935">MAEGQPPTTIFHLTVKLGKLTLKLACSAFAPSETQRELHTKLIGEVRATVDRLENHFASSAKRPQSSTAQDHLPREHGTPADNGIDGIGDVEGIVDSGGLELPNSASAVIAKKRKKLGYKIESSNGRLKRIEEHVELMNDTLSISDTAGAASDAIDGQAASALDTGGDNGLTNEPTPSSSSQQAQERNSRYGFPIQTSIKLPVQDLAPHEVPASSIPRPQTPTPYSERPSAAGNHIIKPEAMLDATVNVGLGVKKGAVASVTPNDDRDSAMSMGELGLSRQRALSDPLIRRN</sequence>
<keyword evidence="3" id="KW-1185">Reference proteome</keyword>
<protein>
    <submittedName>
        <fullName evidence="2">Uncharacterized protein</fullName>
    </submittedName>
</protein>